<dbReference type="AlphaFoldDB" id="A0A0M0BZE6"/>
<evidence type="ECO:0000256" key="1">
    <source>
        <dbReference type="SAM" id="Phobius"/>
    </source>
</evidence>
<organism evidence="2 3">
    <name type="scientific">miscellaneous Crenarchaeota group-1 archaeon SG8-32-1</name>
    <dbReference type="NCBI Taxonomy" id="1685124"/>
    <lineage>
        <taxon>Archaea</taxon>
        <taxon>Candidatus Bathyarchaeota</taxon>
        <taxon>MCG-1</taxon>
    </lineage>
</organism>
<evidence type="ECO:0000313" key="2">
    <source>
        <dbReference type="EMBL" id="KON33536.1"/>
    </source>
</evidence>
<keyword evidence="1" id="KW-0472">Membrane</keyword>
<name>A0A0M0BZE6_9ARCH</name>
<keyword evidence="1" id="KW-1133">Transmembrane helix</keyword>
<feature type="transmembrane region" description="Helical" evidence="1">
    <location>
        <begin position="133"/>
        <end position="152"/>
    </location>
</feature>
<keyword evidence="1" id="KW-0812">Transmembrane</keyword>
<dbReference type="Proteomes" id="UP000037237">
    <property type="component" value="Unassembled WGS sequence"/>
</dbReference>
<sequence length="162" mass="17952">MKKEKGLVIGLLLVMSAIICFNFYPVSAQSRQIDSIEKYMSGTDTILNITVTHISASMPSQYNPLDFVDHIEIEIDEAYPYVLVNTADASEGLQHFSVQYNMGEVSGTPTIRARACNLQGDGEWFGPITVPEFSLIHLTPILMITSIAILLIKSKITTKVKK</sequence>
<accession>A0A0M0BZE6</accession>
<evidence type="ECO:0000313" key="3">
    <source>
        <dbReference type="Proteomes" id="UP000037237"/>
    </source>
</evidence>
<protein>
    <submittedName>
        <fullName evidence="2">Uncharacterized protein</fullName>
    </submittedName>
</protein>
<dbReference type="EMBL" id="LFWU01000028">
    <property type="protein sequence ID" value="KON33536.1"/>
    <property type="molecule type" value="Genomic_DNA"/>
</dbReference>
<reference evidence="2 3" key="1">
    <citation type="submission" date="2015-06" db="EMBL/GenBank/DDBJ databases">
        <title>New insights into the roles of widespread benthic archaea in carbon and nitrogen cycling.</title>
        <authorList>
            <person name="Lazar C.S."/>
            <person name="Baker B.J."/>
            <person name="Seitz K.W."/>
            <person name="Hyde A.S."/>
            <person name="Dick G.J."/>
            <person name="Hinrichs K.-U."/>
            <person name="Teske A.P."/>
        </authorList>
    </citation>
    <scope>NUCLEOTIDE SEQUENCE [LARGE SCALE GENOMIC DNA]</scope>
    <source>
        <strain evidence="2">SG8-32-1</strain>
    </source>
</reference>
<comment type="caution">
    <text evidence="2">The sequence shown here is derived from an EMBL/GenBank/DDBJ whole genome shotgun (WGS) entry which is preliminary data.</text>
</comment>
<proteinExistence type="predicted"/>
<gene>
    <name evidence="2" type="ORF">AC477_01475</name>
</gene>